<evidence type="ECO:0000256" key="1">
    <source>
        <dbReference type="SAM" id="SignalP"/>
    </source>
</evidence>
<keyword evidence="4" id="KW-1185">Reference proteome</keyword>
<organism evidence="3 4">
    <name type="scientific">Massilia rubra</name>
    <dbReference type="NCBI Taxonomy" id="2607910"/>
    <lineage>
        <taxon>Bacteria</taxon>
        <taxon>Pseudomonadati</taxon>
        <taxon>Pseudomonadota</taxon>
        <taxon>Betaproteobacteria</taxon>
        <taxon>Burkholderiales</taxon>
        <taxon>Oxalobacteraceae</taxon>
        <taxon>Telluria group</taxon>
        <taxon>Massilia</taxon>
    </lineage>
</organism>
<dbReference type="NCBIfam" id="TIGR02595">
    <property type="entry name" value="PEP_CTERM"/>
    <property type="match status" value="1"/>
</dbReference>
<reference evidence="3 4" key="1">
    <citation type="submission" date="2019-09" db="EMBL/GenBank/DDBJ databases">
        <title>Taxonomy of Antarctic Massilia spp.: description of Massilia rubra sp. nov., Massilia aquatica sp. nov., Massilia mucilaginosa sp. nov., Massilia frigida sp. nov. isolated from streams, lakes and regoliths.</title>
        <authorList>
            <person name="Holochova P."/>
            <person name="Sedlacek I."/>
            <person name="Kralova S."/>
            <person name="Maslanova I."/>
            <person name="Busse H.-J."/>
            <person name="Stankova E."/>
            <person name="Vrbovska V."/>
            <person name="Kovarovic V."/>
            <person name="Bartak M."/>
            <person name="Svec P."/>
            <person name="Pantucek R."/>
        </authorList>
    </citation>
    <scope>NUCLEOTIDE SEQUENCE [LARGE SCALE GENOMIC DNA]</scope>
    <source>
        <strain evidence="3 4">CCM 8692</strain>
    </source>
</reference>
<dbReference type="RefSeq" id="WP_167231833.1">
    <property type="nucleotide sequence ID" value="NZ_VUYU01000035.1"/>
</dbReference>
<feature type="domain" description="Ice-binding protein C-terminal" evidence="2">
    <location>
        <begin position="176"/>
        <end position="197"/>
    </location>
</feature>
<sequence>MKLRHSLLRSSLACTAAIAALAMPGAARAIPIASSGTEGLAVLATGPGAVVATYLGSSADYADDVYLFTDDGVDNNDVFMFNNRSTPVGKTLDLGRFAAGSELVFRLHVNNTGRDFFSGKSSRNADRRAHARAQANWMPDVTLVSFEDLRGGPYEFNDLSFSLSQAAITVPPAGAPEPASLALVCLGLAGMLGLRRRASAPWHFLKAGYRNGGWDWYFYVRIRIRQHHPCISVKSSHWKYHDNFTRPAQACRAHGAGQEVDQRTGRKTA</sequence>
<proteinExistence type="predicted"/>
<evidence type="ECO:0000313" key="3">
    <source>
        <dbReference type="EMBL" id="NHZ37884.1"/>
    </source>
</evidence>
<dbReference type="Proteomes" id="UP000785613">
    <property type="component" value="Unassembled WGS sequence"/>
</dbReference>
<feature type="chain" id="PRO_5045381799" evidence="1">
    <location>
        <begin position="30"/>
        <end position="269"/>
    </location>
</feature>
<evidence type="ECO:0000259" key="2">
    <source>
        <dbReference type="Pfam" id="PF07589"/>
    </source>
</evidence>
<feature type="signal peptide" evidence="1">
    <location>
        <begin position="1"/>
        <end position="29"/>
    </location>
</feature>
<name>A0ABX0LVA8_9BURK</name>
<evidence type="ECO:0000313" key="4">
    <source>
        <dbReference type="Proteomes" id="UP000785613"/>
    </source>
</evidence>
<comment type="caution">
    <text evidence="3">The sequence shown here is derived from an EMBL/GenBank/DDBJ whole genome shotgun (WGS) entry which is preliminary data.</text>
</comment>
<dbReference type="Pfam" id="PF07589">
    <property type="entry name" value="PEP-CTERM"/>
    <property type="match status" value="1"/>
</dbReference>
<gene>
    <name evidence="3" type="ORF">F0185_30450</name>
</gene>
<dbReference type="InterPro" id="IPR013424">
    <property type="entry name" value="Ice-binding_C"/>
</dbReference>
<dbReference type="EMBL" id="VUYU01000035">
    <property type="protein sequence ID" value="NHZ37884.1"/>
    <property type="molecule type" value="Genomic_DNA"/>
</dbReference>
<protein>
    <submittedName>
        <fullName evidence="3">PEP-CTERM sorting domain-containing protein</fullName>
    </submittedName>
</protein>
<keyword evidence="1" id="KW-0732">Signal</keyword>
<accession>A0ABX0LVA8</accession>